<feature type="region of interest" description="Disordered" evidence="1">
    <location>
        <begin position="280"/>
        <end position="309"/>
    </location>
</feature>
<keyword evidence="2" id="KW-0732">Signal</keyword>
<dbReference type="AlphaFoldDB" id="F2E2L6"/>
<feature type="signal peptide" evidence="2">
    <location>
        <begin position="1"/>
        <end position="29"/>
    </location>
</feature>
<feature type="chain" id="PRO_5003276322" evidence="2">
    <location>
        <begin position="30"/>
        <end position="346"/>
    </location>
</feature>
<dbReference type="EMBL" id="AK370387">
    <property type="protein sequence ID" value="BAK01588.1"/>
    <property type="molecule type" value="mRNA"/>
</dbReference>
<sequence>EAGSASLLLCFGLWLGSAAWLGQQQRAEAQTEKIPSPTAHSPPPPNPHLPTPPHLTLPPPPPPSSGHGQPQPQPPAAFRGRLHRRPPSPQQILLQDLQAVLLHLLLRLFPLKEGAFPPAAVAALPHVPSTPRPAASPLPRRPPAAPAPRLQHRQVRLPRRRPEAHRLPLPPPASPGPGGRGPAGAARHGPSASAPYHGQSAPDPALRHPVPAPPHPAAAARPAPPGAHPAGAGPADALPPPGAPFRLHVGGVPHLGLHAPAPRDAVADPRAHVAPRVRLPPLAAGADVPRRGHAGHQPPRPRPVTKKQQLLPPLLLPMCRYGRPRREIWGGGGEGRGRSSNTITMC</sequence>
<feature type="compositionally biased region" description="Pro residues" evidence="1">
    <location>
        <begin position="210"/>
        <end position="227"/>
    </location>
</feature>
<feature type="compositionally biased region" description="Pro residues" evidence="1">
    <location>
        <begin position="128"/>
        <end position="146"/>
    </location>
</feature>
<accession>F2E2L6</accession>
<organism evidence="3">
    <name type="scientific">Hordeum vulgare subsp. vulgare</name>
    <name type="common">Domesticated barley</name>
    <dbReference type="NCBI Taxonomy" id="112509"/>
    <lineage>
        <taxon>Eukaryota</taxon>
        <taxon>Viridiplantae</taxon>
        <taxon>Streptophyta</taxon>
        <taxon>Embryophyta</taxon>
        <taxon>Tracheophyta</taxon>
        <taxon>Spermatophyta</taxon>
        <taxon>Magnoliopsida</taxon>
        <taxon>Liliopsida</taxon>
        <taxon>Poales</taxon>
        <taxon>Poaceae</taxon>
        <taxon>BOP clade</taxon>
        <taxon>Pooideae</taxon>
        <taxon>Triticodae</taxon>
        <taxon>Triticeae</taxon>
        <taxon>Hordeinae</taxon>
        <taxon>Hordeum</taxon>
    </lineage>
</organism>
<protein>
    <submittedName>
        <fullName evidence="3">Predicted protein</fullName>
    </submittedName>
</protein>
<proteinExistence type="evidence at transcript level"/>
<reference evidence="3" key="1">
    <citation type="journal article" date="2011" name="Plant Physiol.">
        <title>Comprehensive sequence analysis of 24,783 barley full-length cDNAs derived from 12 clone libraries.</title>
        <authorList>
            <person name="Matsumoto T."/>
            <person name="Tanaka T."/>
            <person name="Sakai H."/>
            <person name="Amano N."/>
            <person name="Kanamori H."/>
            <person name="Kurita K."/>
            <person name="Kikuta A."/>
            <person name="Kamiya K."/>
            <person name="Yamamoto M."/>
            <person name="Ikawa H."/>
            <person name="Fujii N."/>
            <person name="Hori K."/>
            <person name="Itoh T."/>
            <person name="Sato K."/>
        </authorList>
    </citation>
    <scope>NUCLEOTIDE SEQUENCE</scope>
    <source>
        <tissue evidence="3">Shoot and root</tissue>
    </source>
</reference>
<feature type="compositionally biased region" description="Basic residues" evidence="1">
    <location>
        <begin position="150"/>
        <end position="159"/>
    </location>
</feature>
<evidence type="ECO:0000256" key="1">
    <source>
        <dbReference type="SAM" id="MobiDB-lite"/>
    </source>
</evidence>
<feature type="compositionally biased region" description="Pro residues" evidence="1">
    <location>
        <begin position="40"/>
        <end position="64"/>
    </location>
</feature>
<feature type="region of interest" description="Disordered" evidence="1">
    <location>
        <begin position="127"/>
        <end position="245"/>
    </location>
</feature>
<name>F2E2L6_HORVV</name>
<evidence type="ECO:0000256" key="2">
    <source>
        <dbReference type="SAM" id="SignalP"/>
    </source>
</evidence>
<feature type="non-terminal residue" evidence="3">
    <location>
        <position position="1"/>
    </location>
</feature>
<evidence type="ECO:0000313" key="3">
    <source>
        <dbReference type="EMBL" id="BAK01588.1"/>
    </source>
</evidence>
<feature type="region of interest" description="Disordered" evidence="1">
    <location>
        <begin position="25"/>
        <end position="86"/>
    </location>
</feature>
<feature type="compositionally biased region" description="Low complexity" evidence="1">
    <location>
        <begin position="183"/>
        <end position="195"/>
    </location>
</feature>